<name>A0A1G8KD12_9BACI</name>
<protein>
    <submittedName>
        <fullName evidence="1">Uncharacterized protein</fullName>
    </submittedName>
</protein>
<dbReference type="Proteomes" id="UP000199017">
    <property type="component" value="Unassembled WGS sequence"/>
</dbReference>
<dbReference type="OrthoDB" id="2968072at2"/>
<dbReference type="EMBL" id="FNDU01000007">
    <property type="protein sequence ID" value="SDI41335.1"/>
    <property type="molecule type" value="Genomic_DNA"/>
</dbReference>
<evidence type="ECO:0000313" key="2">
    <source>
        <dbReference type="Proteomes" id="UP000199017"/>
    </source>
</evidence>
<proteinExistence type="predicted"/>
<reference evidence="1 2" key="1">
    <citation type="submission" date="2016-10" db="EMBL/GenBank/DDBJ databases">
        <authorList>
            <person name="de Groot N.N."/>
        </authorList>
    </citation>
    <scope>NUCLEOTIDE SEQUENCE [LARGE SCALE GENOMIC DNA]</scope>
    <source>
        <strain evidence="2">P4B,CCM 7963,CECT 7998,DSM 25260,IBRC-M 10614,KCTC 13821</strain>
    </source>
</reference>
<keyword evidence="2" id="KW-1185">Reference proteome</keyword>
<gene>
    <name evidence="1" type="ORF">SAMN05216352_107172</name>
</gene>
<dbReference type="RefSeq" id="WP_091585646.1">
    <property type="nucleotide sequence ID" value="NZ_FNDU01000007.1"/>
</dbReference>
<evidence type="ECO:0000313" key="1">
    <source>
        <dbReference type="EMBL" id="SDI41335.1"/>
    </source>
</evidence>
<sequence length="105" mass="12391">MNPSREVEAFVCLFLEKYENVFNRDDLCALRDFVYYKAPHIKGKIPFIEMMSLIWSADRSVLKDTLDTEPISFGLLVDMLENATNRDFEYMKYQLEQYTNVALFA</sequence>
<accession>A0A1G8KD12</accession>
<organism evidence="1 2">
    <name type="scientific">Alteribacillus bidgolensis</name>
    <dbReference type="NCBI Taxonomy" id="930129"/>
    <lineage>
        <taxon>Bacteria</taxon>
        <taxon>Bacillati</taxon>
        <taxon>Bacillota</taxon>
        <taxon>Bacilli</taxon>
        <taxon>Bacillales</taxon>
        <taxon>Bacillaceae</taxon>
        <taxon>Alteribacillus</taxon>
    </lineage>
</organism>
<dbReference type="AlphaFoldDB" id="A0A1G8KD12"/>